<organism evidence="2 3">
    <name type="scientific">Candidatus Schekmanbacteria bacterium RBG_13_48_7</name>
    <dbReference type="NCBI Taxonomy" id="1817878"/>
    <lineage>
        <taxon>Bacteria</taxon>
        <taxon>Candidatus Schekmaniibacteriota</taxon>
    </lineage>
</organism>
<feature type="domain" description="Polymerase beta nucleotidyltransferase" evidence="1">
    <location>
        <begin position="4"/>
        <end position="102"/>
    </location>
</feature>
<proteinExistence type="predicted"/>
<dbReference type="Proteomes" id="UP000179266">
    <property type="component" value="Unassembled WGS sequence"/>
</dbReference>
<dbReference type="PANTHER" id="PTHR43852">
    <property type="entry name" value="NUCLEOTIDYLTRANSFERASE"/>
    <property type="match status" value="1"/>
</dbReference>
<gene>
    <name evidence="2" type="ORF">A2161_17410</name>
</gene>
<evidence type="ECO:0000259" key="1">
    <source>
        <dbReference type="Pfam" id="PF18765"/>
    </source>
</evidence>
<accession>A0A1F7S5Y2</accession>
<dbReference type="Pfam" id="PF18765">
    <property type="entry name" value="Polbeta"/>
    <property type="match status" value="1"/>
</dbReference>
<dbReference type="EMBL" id="MGDD01000035">
    <property type="protein sequence ID" value="OGL48517.1"/>
    <property type="molecule type" value="Genomic_DNA"/>
</dbReference>
<dbReference type="AlphaFoldDB" id="A0A1F7S5Y2"/>
<name>A0A1F7S5Y2_9BACT</name>
<dbReference type="PANTHER" id="PTHR43852:SF4">
    <property type="entry name" value="NUCLEOTIDYLTRANSFERASE"/>
    <property type="match status" value="1"/>
</dbReference>
<dbReference type="InterPro" id="IPR043519">
    <property type="entry name" value="NT_sf"/>
</dbReference>
<dbReference type="InterPro" id="IPR041633">
    <property type="entry name" value="Polbeta"/>
</dbReference>
<evidence type="ECO:0000313" key="2">
    <source>
        <dbReference type="EMBL" id="OGL48517.1"/>
    </source>
</evidence>
<dbReference type="Gene3D" id="3.30.460.10">
    <property type="entry name" value="Beta Polymerase, domain 2"/>
    <property type="match status" value="1"/>
</dbReference>
<evidence type="ECO:0000313" key="3">
    <source>
        <dbReference type="Proteomes" id="UP000179266"/>
    </source>
</evidence>
<dbReference type="SUPFAM" id="SSF81301">
    <property type="entry name" value="Nucleotidyltransferase"/>
    <property type="match status" value="1"/>
</dbReference>
<dbReference type="InterPro" id="IPR052930">
    <property type="entry name" value="TA_antitoxin_MntA"/>
</dbReference>
<reference evidence="2 3" key="1">
    <citation type="journal article" date="2016" name="Nat. Commun.">
        <title>Thousands of microbial genomes shed light on interconnected biogeochemical processes in an aquifer system.</title>
        <authorList>
            <person name="Anantharaman K."/>
            <person name="Brown C.T."/>
            <person name="Hug L.A."/>
            <person name="Sharon I."/>
            <person name="Castelle C.J."/>
            <person name="Probst A.J."/>
            <person name="Thomas B.C."/>
            <person name="Singh A."/>
            <person name="Wilkins M.J."/>
            <person name="Karaoz U."/>
            <person name="Brodie E.L."/>
            <person name="Williams K.H."/>
            <person name="Hubbard S.S."/>
            <person name="Banfield J.F."/>
        </authorList>
    </citation>
    <scope>NUCLEOTIDE SEQUENCE [LARGE SCALE GENOMIC DNA]</scope>
</reference>
<protein>
    <recommendedName>
        <fullName evidence="1">Polymerase beta nucleotidyltransferase domain-containing protein</fullName>
    </recommendedName>
</protein>
<comment type="caution">
    <text evidence="2">The sequence shown here is derived from an EMBL/GenBank/DDBJ whole genome shotgun (WGS) entry which is preliminary data.</text>
</comment>
<sequence length="138" mass="15980">MKKQIIYLAEKYHLQLIYVFGSRSKETLDLIEGRIPNLASTQSDLDIGIKSQKHLNIEEKVEIAIFFEDLFKVPRVDVVVIPEVSIFLALEIVTGEILYKINADFEAEYQLYIMRQAADMMPYQKMKNKMLLGIDYGS</sequence>